<evidence type="ECO:0000313" key="8">
    <source>
        <dbReference type="EMBL" id="OAV63105.1"/>
    </source>
</evidence>
<dbReference type="EMBL" id="LXEY01000003">
    <property type="protein sequence ID" value="OAV63105.1"/>
    <property type="molecule type" value="Genomic_DNA"/>
</dbReference>
<accession>A0A1B7M3G1</accession>
<keyword evidence="3" id="KW-0547">Nucleotide-binding</keyword>
<dbReference type="GO" id="GO:0006189">
    <property type="term" value="P:'de novo' IMP biosynthetic process"/>
    <property type="evidence" value="ECO:0007669"/>
    <property type="project" value="InterPro"/>
</dbReference>
<keyword evidence="1" id="KW-0963">Cytoplasm</keyword>
<evidence type="ECO:0000313" key="9">
    <source>
        <dbReference type="Proteomes" id="UP000078292"/>
    </source>
</evidence>
<dbReference type="Proteomes" id="UP000078292">
    <property type="component" value="Unassembled WGS sequence"/>
</dbReference>
<keyword evidence="9" id="KW-1185">Reference proteome</keyword>
<dbReference type="RefSeq" id="WP_043056673.1">
    <property type="nucleotide sequence ID" value="NZ_LXEY01000003.1"/>
</dbReference>
<keyword evidence="2" id="KW-0436">Ligase</keyword>
<organism evidence="8 9">
    <name type="scientific">Enteractinococcus helveticum</name>
    <dbReference type="NCBI Taxonomy" id="1837282"/>
    <lineage>
        <taxon>Bacteria</taxon>
        <taxon>Bacillati</taxon>
        <taxon>Actinomycetota</taxon>
        <taxon>Actinomycetes</taxon>
        <taxon>Micrococcales</taxon>
        <taxon>Micrococcaceae</taxon>
    </lineage>
</organism>
<dbReference type="InterPro" id="IPR010075">
    <property type="entry name" value="PRibForGlyAmidine_synth_PurQ"/>
</dbReference>
<keyword evidence="4" id="KW-0658">Purine biosynthesis</keyword>
<dbReference type="OrthoDB" id="9804441at2"/>
<dbReference type="InterPro" id="IPR029062">
    <property type="entry name" value="Class_I_gatase-like"/>
</dbReference>
<protein>
    <submittedName>
        <fullName evidence="8">Uncharacterized protein</fullName>
    </submittedName>
</protein>
<evidence type="ECO:0000256" key="1">
    <source>
        <dbReference type="ARBA" id="ARBA00022490"/>
    </source>
</evidence>
<dbReference type="AlphaFoldDB" id="A0A1B7M3G1"/>
<dbReference type="PANTHER" id="PTHR47552:SF1">
    <property type="entry name" value="PHOSPHORIBOSYLFORMYLGLYCINAMIDINE SYNTHASE SUBUNIT PURQ"/>
    <property type="match status" value="1"/>
</dbReference>
<dbReference type="STRING" id="1837282.A6F49_02825"/>
<evidence type="ECO:0000256" key="6">
    <source>
        <dbReference type="ARBA" id="ARBA00022840"/>
    </source>
</evidence>
<comment type="caution">
    <text evidence="8">The sequence shown here is derived from an EMBL/GenBank/DDBJ whole genome shotgun (WGS) entry which is preliminary data.</text>
</comment>
<keyword evidence="5" id="KW-0378">Hydrolase</keyword>
<dbReference type="SUPFAM" id="SSF52317">
    <property type="entry name" value="Class I glutamine amidotransferase-like"/>
    <property type="match status" value="1"/>
</dbReference>
<evidence type="ECO:0000256" key="2">
    <source>
        <dbReference type="ARBA" id="ARBA00022598"/>
    </source>
</evidence>
<dbReference type="GO" id="GO:0016787">
    <property type="term" value="F:hydrolase activity"/>
    <property type="evidence" value="ECO:0007669"/>
    <property type="project" value="UniProtKB-KW"/>
</dbReference>
<evidence type="ECO:0000256" key="3">
    <source>
        <dbReference type="ARBA" id="ARBA00022741"/>
    </source>
</evidence>
<dbReference type="Gene3D" id="3.40.50.880">
    <property type="match status" value="1"/>
</dbReference>
<name>A0A1B7M3G1_9MICC</name>
<dbReference type="SMART" id="SM01211">
    <property type="entry name" value="GATase_5"/>
    <property type="match status" value="1"/>
</dbReference>
<dbReference type="GO" id="GO:0005524">
    <property type="term" value="F:ATP binding"/>
    <property type="evidence" value="ECO:0007669"/>
    <property type="project" value="UniProtKB-KW"/>
</dbReference>
<dbReference type="PROSITE" id="PS51273">
    <property type="entry name" value="GATASE_TYPE_1"/>
    <property type="match status" value="1"/>
</dbReference>
<dbReference type="PANTHER" id="PTHR47552">
    <property type="entry name" value="PHOSPHORIBOSYLFORMYLGLYCINAMIDINE SYNTHASE SUBUNIT PURQ"/>
    <property type="match status" value="1"/>
</dbReference>
<reference evidence="8 9" key="1">
    <citation type="submission" date="2016-04" db="EMBL/GenBank/DDBJ databases">
        <title>First whole genome shotgun sequence of the bacterium Enteractinococcus sp. strain UASWS1574.</title>
        <authorList>
            <person name="Crovadore J."/>
            <person name="Chablais R."/>
            <person name="Lefort F."/>
        </authorList>
    </citation>
    <scope>NUCLEOTIDE SEQUENCE [LARGE SCALE GENOMIC DNA]</scope>
    <source>
        <strain evidence="8 9">UASWS1574</strain>
    </source>
</reference>
<gene>
    <name evidence="8" type="ORF">A6F49_02825</name>
</gene>
<sequence>MNEPKIGVVMFDAATDAASVLRAVELAGGQPVKLHPKTTTAPDVADLKVVILPGGFSYGDYLRPGALAATQPIMRVLADAVKAKELTVVGLGNGFQVLTEAGMLPGGFIANTNPGYHHADVEFIVENNVSAITNAYAAAEVIRLPQKGAFGFYTATEDELDALESAGNVIVRAKDSVSGSVRAIAGISSDDGLVLGLMASPEYAIEEGFGTDHPDGPGLGVDGQGLFISVVRAAGATNGEGVVGE</sequence>
<dbReference type="Pfam" id="PF13507">
    <property type="entry name" value="GATase_5"/>
    <property type="match status" value="1"/>
</dbReference>
<proteinExistence type="predicted"/>
<dbReference type="GO" id="GO:0004642">
    <property type="term" value="F:phosphoribosylformylglycinamidine synthase activity"/>
    <property type="evidence" value="ECO:0007669"/>
    <property type="project" value="InterPro"/>
</dbReference>
<evidence type="ECO:0000256" key="4">
    <source>
        <dbReference type="ARBA" id="ARBA00022755"/>
    </source>
</evidence>
<keyword evidence="6" id="KW-0067">ATP-binding</keyword>
<evidence type="ECO:0000256" key="7">
    <source>
        <dbReference type="ARBA" id="ARBA00022962"/>
    </source>
</evidence>
<keyword evidence="7" id="KW-0315">Glutamine amidotransferase</keyword>
<evidence type="ECO:0000256" key="5">
    <source>
        <dbReference type="ARBA" id="ARBA00022801"/>
    </source>
</evidence>